<evidence type="ECO:0000259" key="4">
    <source>
        <dbReference type="Pfam" id="PF08585"/>
    </source>
</evidence>
<evidence type="ECO:0000313" key="7">
    <source>
        <dbReference type="Proteomes" id="UP001355207"/>
    </source>
</evidence>
<feature type="compositionally biased region" description="Low complexity" evidence="3">
    <location>
        <begin position="451"/>
        <end position="463"/>
    </location>
</feature>
<feature type="compositionally biased region" description="Acidic residues" evidence="3">
    <location>
        <begin position="483"/>
        <end position="494"/>
    </location>
</feature>
<feature type="region of interest" description="Disordered" evidence="3">
    <location>
        <begin position="400"/>
        <end position="427"/>
    </location>
</feature>
<dbReference type="PANTHER" id="PTHR14790">
    <property type="entry name" value="RECQ-MEDIATED GENOME INSTABILITY PROTEIN 1 RMI1"/>
    <property type="match status" value="1"/>
</dbReference>
<dbReference type="GO" id="GO:0016604">
    <property type="term" value="C:nuclear body"/>
    <property type="evidence" value="ECO:0007669"/>
    <property type="project" value="TreeGrafter"/>
</dbReference>
<dbReference type="EMBL" id="CP144104">
    <property type="protein sequence ID" value="WWC90614.1"/>
    <property type="molecule type" value="Genomic_DNA"/>
</dbReference>
<organism evidence="6 7">
    <name type="scientific">Kwoniella dendrophila CBS 6074</name>
    <dbReference type="NCBI Taxonomy" id="1295534"/>
    <lineage>
        <taxon>Eukaryota</taxon>
        <taxon>Fungi</taxon>
        <taxon>Dikarya</taxon>
        <taxon>Basidiomycota</taxon>
        <taxon>Agaricomycotina</taxon>
        <taxon>Tremellomycetes</taxon>
        <taxon>Tremellales</taxon>
        <taxon>Cryptococcaceae</taxon>
        <taxon>Kwoniella</taxon>
    </lineage>
</organism>
<dbReference type="SMART" id="SM01161">
    <property type="entry name" value="DUF1767"/>
    <property type="match status" value="1"/>
</dbReference>
<evidence type="ECO:0000313" key="6">
    <source>
        <dbReference type="EMBL" id="WWC90614.1"/>
    </source>
</evidence>
<reference evidence="6 7" key="1">
    <citation type="submission" date="2024-01" db="EMBL/GenBank/DDBJ databases">
        <title>Comparative genomics of Cryptococcus and Kwoniella reveals pathogenesis evolution and contrasting modes of karyotype evolution via chromosome fusion or intercentromeric recombination.</title>
        <authorList>
            <person name="Coelho M.A."/>
            <person name="David-Palma M."/>
            <person name="Shea T."/>
            <person name="Bowers K."/>
            <person name="McGinley-Smith S."/>
            <person name="Mohammad A.W."/>
            <person name="Gnirke A."/>
            <person name="Yurkov A.M."/>
            <person name="Nowrousian M."/>
            <person name="Sun S."/>
            <person name="Cuomo C.A."/>
            <person name="Heitman J."/>
        </authorList>
    </citation>
    <scope>NUCLEOTIDE SEQUENCE [LARGE SCALE GENOMIC DNA]</scope>
    <source>
        <strain evidence="6 7">CBS 6074</strain>
    </source>
</reference>
<feature type="domain" description="RecQ mediated genome instability protein 1 OB-fold" evidence="4">
    <location>
        <begin position="70"/>
        <end position="212"/>
    </location>
</feature>
<feature type="region of interest" description="Disordered" evidence="3">
    <location>
        <begin position="515"/>
        <end position="579"/>
    </location>
</feature>
<dbReference type="RefSeq" id="XP_066077377.1">
    <property type="nucleotide sequence ID" value="XM_066221280.1"/>
</dbReference>
<feature type="domain" description="RMI1 N-terminal" evidence="5">
    <location>
        <begin position="11"/>
        <end position="56"/>
    </location>
</feature>
<feature type="compositionally biased region" description="Low complexity" evidence="3">
    <location>
        <begin position="337"/>
        <end position="350"/>
    </location>
</feature>
<dbReference type="GO" id="GO:0000724">
    <property type="term" value="P:double-strand break repair via homologous recombination"/>
    <property type="evidence" value="ECO:0007669"/>
    <property type="project" value="TreeGrafter"/>
</dbReference>
<accession>A0AAX4JZJ6</accession>
<keyword evidence="7" id="KW-1185">Reference proteome</keyword>
<dbReference type="Pfam" id="PF08585">
    <property type="entry name" value="RMI1_N_C"/>
    <property type="match status" value="1"/>
</dbReference>
<evidence type="ECO:0000259" key="5">
    <source>
        <dbReference type="Pfam" id="PF21000"/>
    </source>
</evidence>
<evidence type="ECO:0000256" key="1">
    <source>
        <dbReference type="ARBA" id="ARBA00006395"/>
    </source>
</evidence>
<evidence type="ECO:0000256" key="2">
    <source>
        <dbReference type="ARBA" id="ARBA00018987"/>
    </source>
</evidence>
<dbReference type="InterPro" id="IPR042470">
    <property type="entry name" value="RMI1_N_C_sf"/>
</dbReference>
<dbReference type="GeneID" id="91096220"/>
<feature type="compositionally biased region" description="Low complexity" evidence="3">
    <location>
        <begin position="541"/>
        <end position="551"/>
    </location>
</feature>
<dbReference type="GO" id="GO:0031422">
    <property type="term" value="C:RecQ family helicase-topoisomerase III complex"/>
    <property type="evidence" value="ECO:0007669"/>
    <property type="project" value="TreeGrafter"/>
</dbReference>
<name>A0AAX4JZJ6_9TREE</name>
<evidence type="ECO:0000256" key="3">
    <source>
        <dbReference type="SAM" id="MobiDB-lite"/>
    </source>
</evidence>
<protein>
    <recommendedName>
        <fullName evidence="2">RecQ-mediated genome instability protein 1</fullName>
    </recommendedName>
</protein>
<comment type="similarity">
    <text evidence="1">Belongs to the RMI1 family.</text>
</comment>
<dbReference type="Proteomes" id="UP001355207">
    <property type="component" value="Chromosome 7"/>
</dbReference>
<sequence length="579" mass="65026">MMDIQPIVAFLKRTYPNPEVDPAWVQECLKALRDAGSEASIDDVHAQYLYSDLSQSTLPSRVFPSGEIHDKILFQRPTLLQIHYLSEIGYSAFQIQTTMEQRSEVLSGQSLIRRMPNEEDFTAEEDQNQVEEGKVPPYQRSMLKFELSDGRQTIKAIEYKRLNGLVLGQTSLGCKLLCQKVRCLRNILLLTPENTQVFESSVEHLEAIQKDQFLNDLKRRMGKADDGAGGTISRPTQRKARLPPPVRPTPQASSSRPVKPARTQVRPASPEIVSTAGPSRSRYFPATSAQNQTSDIPLFDPPSSPALIKPTATRAKGVKATSTRKRSITSVDDIKESSNSTSNQRSSRVAAKAATAKVQQLYHDIPNDRLTELDGEIDEDEFGYDVDESFIRQIDEVEARASKPKTSSAPINRSSILIPQSNHHDCDVDEDGDDFIILDESMMRQIDNIANNNANTRSNSNNSPRKGKQPETIRNKNKKRYDDPDEDTIDYDENGFDVDESFLEYLDEVEFNKQEQAKKSLQSESFKVKSVKQVVDKNSHSSRSSKSGNKARSGRRSPSSPLEDSQKENNFPEVIEISD</sequence>
<dbReference type="InterPro" id="IPR013894">
    <property type="entry name" value="RMI1_OB"/>
</dbReference>
<dbReference type="Gene3D" id="2.40.50.770">
    <property type="entry name" value="RecQ-mediated genome instability protein Rmi1, C-terminal domain"/>
    <property type="match status" value="1"/>
</dbReference>
<feature type="region of interest" description="Disordered" evidence="3">
    <location>
        <begin position="451"/>
        <end position="494"/>
    </location>
</feature>
<feature type="region of interest" description="Disordered" evidence="3">
    <location>
        <begin position="221"/>
        <end position="350"/>
    </location>
</feature>
<proteinExistence type="inferred from homology"/>
<feature type="compositionally biased region" description="Polar residues" evidence="3">
    <location>
        <begin position="404"/>
        <end position="421"/>
    </location>
</feature>
<dbReference type="AlphaFoldDB" id="A0AAX4JZJ6"/>
<gene>
    <name evidence="6" type="ORF">L201_005550</name>
</gene>
<dbReference type="GO" id="GO:0000712">
    <property type="term" value="P:resolution of meiotic recombination intermediates"/>
    <property type="evidence" value="ECO:0007669"/>
    <property type="project" value="TreeGrafter"/>
</dbReference>
<dbReference type="PANTHER" id="PTHR14790:SF15">
    <property type="entry name" value="RECQ-MEDIATED GENOME INSTABILITY PROTEIN 1"/>
    <property type="match status" value="1"/>
</dbReference>
<dbReference type="InterPro" id="IPR049363">
    <property type="entry name" value="RMI1_N"/>
</dbReference>
<dbReference type="Pfam" id="PF21000">
    <property type="entry name" value="RMI1_N_N"/>
    <property type="match status" value="1"/>
</dbReference>